<evidence type="ECO:0000256" key="9">
    <source>
        <dbReference type="HAMAP-Rule" id="MF_00446"/>
    </source>
</evidence>
<protein>
    <recommendedName>
        <fullName evidence="9">Aspartate 1-decarboxylase</fullName>
        <ecNumber evidence="9">4.1.1.11</ecNumber>
    </recommendedName>
    <alternativeName>
        <fullName evidence="9">Aspartate alpha-decarboxylase</fullName>
    </alternativeName>
    <component>
        <recommendedName>
            <fullName evidence="9">Aspartate 1-decarboxylase beta chain</fullName>
        </recommendedName>
    </component>
    <component>
        <recommendedName>
            <fullName evidence="9">Aspartate 1-decarboxylase alpha chain</fullName>
        </recommendedName>
    </component>
</protein>
<evidence type="ECO:0000256" key="1">
    <source>
        <dbReference type="ARBA" id="ARBA00022490"/>
    </source>
</evidence>
<dbReference type="AlphaFoldDB" id="A0A7C2I1F7"/>
<dbReference type="SUPFAM" id="SSF50692">
    <property type="entry name" value="ADC-like"/>
    <property type="match status" value="1"/>
</dbReference>
<dbReference type="Pfam" id="PF02261">
    <property type="entry name" value="Asp_decarbox"/>
    <property type="match status" value="1"/>
</dbReference>
<dbReference type="PANTHER" id="PTHR21012">
    <property type="entry name" value="ASPARTATE 1-DECARBOXYLASE"/>
    <property type="match status" value="1"/>
</dbReference>
<dbReference type="GO" id="GO:0006523">
    <property type="term" value="P:alanine biosynthetic process"/>
    <property type="evidence" value="ECO:0007669"/>
    <property type="project" value="InterPro"/>
</dbReference>
<evidence type="ECO:0000256" key="5">
    <source>
        <dbReference type="ARBA" id="ARBA00023145"/>
    </source>
</evidence>
<dbReference type="Gene3D" id="2.40.40.20">
    <property type="match status" value="1"/>
</dbReference>
<comment type="pathway">
    <text evidence="9">Cofactor biosynthesis; (R)-pantothenate biosynthesis; beta-alanine from L-aspartate: step 1/1.</text>
</comment>
<comment type="function">
    <text evidence="9">Catalyzes the pyruvoyl-dependent decarboxylation of aspartate to produce beta-alanine.</text>
</comment>
<evidence type="ECO:0000256" key="8">
    <source>
        <dbReference type="ARBA" id="ARBA00023317"/>
    </source>
</evidence>
<dbReference type="CDD" id="cd06919">
    <property type="entry name" value="Asp_decarbox"/>
    <property type="match status" value="1"/>
</dbReference>
<evidence type="ECO:0000256" key="6">
    <source>
        <dbReference type="ARBA" id="ARBA00023239"/>
    </source>
</evidence>
<evidence type="ECO:0000256" key="10">
    <source>
        <dbReference type="PIRSR" id="PIRSR006246-1"/>
    </source>
</evidence>
<feature type="chain" id="PRO_5028545777" description="Aspartate 1-decarboxylase alpha chain" evidence="9 13">
    <location>
        <begin position="25"/>
        <end position="136"/>
    </location>
</feature>
<dbReference type="NCBIfam" id="TIGR00223">
    <property type="entry name" value="panD"/>
    <property type="match status" value="1"/>
</dbReference>
<feature type="modified residue" description="Pyruvic acid (Ser)" evidence="9 12">
    <location>
        <position position="25"/>
    </location>
</feature>
<dbReference type="EMBL" id="DSMU01000205">
    <property type="protein sequence ID" value="HEL65674.1"/>
    <property type="molecule type" value="Genomic_DNA"/>
</dbReference>
<evidence type="ECO:0000256" key="7">
    <source>
        <dbReference type="ARBA" id="ARBA00023270"/>
    </source>
</evidence>
<dbReference type="GO" id="GO:0005829">
    <property type="term" value="C:cytosol"/>
    <property type="evidence" value="ECO:0007669"/>
    <property type="project" value="TreeGrafter"/>
</dbReference>
<comment type="catalytic activity">
    <reaction evidence="9">
        <text>L-aspartate + H(+) = beta-alanine + CO2</text>
        <dbReference type="Rhea" id="RHEA:19497"/>
        <dbReference type="ChEBI" id="CHEBI:15378"/>
        <dbReference type="ChEBI" id="CHEBI:16526"/>
        <dbReference type="ChEBI" id="CHEBI:29991"/>
        <dbReference type="ChEBI" id="CHEBI:57966"/>
        <dbReference type="EC" id="4.1.1.11"/>
    </reaction>
</comment>
<sequence length="136" mass="14994">MFLAMLRGKIHRATVTGTNLEYVGSITVDEALLEAADILPGERVQVFNLNNGERFETYTLSGTRDSGVVCLNGPAARLAQPGDKVIVIAYAFVPYQEARGFRPRIVVVDEKNKPVEVRRGDSYGTTEETARETSPY</sequence>
<comment type="cofactor">
    <cofactor evidence="9 10">
        <name>pyruvate</name>
        <dbReference type="ChEBI" id="CHEBI:15361"/>
    </cofactor>
    <text evidence="9 10">Binds 1 pyruvoyl group covalently per subunit.</text>
</comment>
<dbReference type="InterPro" id="IPR009010">
    <property type="entry name" value="Asp_de-COase-like_dom_sf"/>
</dbReference>
<keyword evidence="6 9" id="KW-0456">Lyase</keyword>
<dbReference type="PIRSF" id="PIRSF006246">
    <property type="entry name" value="Asp_decarbox"/>
    <property type="match status" value="1"/>
</dbReference>
<keyword evidence="7 9" id="KW-0704">Schiff base</keyword>
<comment type="subcellular location">
    <subcellularLocation>
        <location evidence="9">Cytoplasm</location>
    </subcellularLocation>
</comment>
<evidence type="ECO:0000256" key="13">
    <source>
        <dbReference type="PIRSR" id="PIRSR006246-5"/>
    </source>
</evidence>
<accession>A0A7C2I1F7</accession>
<feature type="chain" id="PRO_5028545776" description="Aspartate 1-decarboxylase beta chain" evidence="9 13">
    <location>
        <begin position="1"/>
        <end position="24"/>
    </location>
</feature>
<dbReference type="UniPathway" id="UPA00028">
    <property type="reaction ID" value="UER00002"/>
</dbReference>
<feature type="binding site" evidence="9 11">
    <location>
        <position position="57"/>
    </location>
    <ligand>
        <name>substrate</name>
    </ligand>
</feature>
<keyword evidence="3 9" id="KW-0210">Decarboxylase</keyword>
<name>A0A7C2I1F7_9THEO</name>
<organism evidence="14">
    <name type="scientific">Ammonifex degensii</name>
    <dbReference type="NCBI Taxonomy" id="42838"/>
    <lineage>
        <taxon>Bacteria</taxon>
        <taxon>Bacillati</taxon>
        <taxon>Bacillota</taxon>
        <taxon>Clostridia</taxon>
        <taxon>Thermoanaerobacterales</taxon>
        <taxon>Thermoanaerobacteraceae</taxon>
        <taxon>Ammonifex</taxon>
    </lineage>
</organism>
<gene>
    <name evidence="9" type="primary">panD</name>
    <name evidence="14" type="ORF">ENQ34_03200</name>
</gene>
<evidence type="ECO:0000256" key="12">
    <source>
        <dbReference type="PIRSR" id="PIRSR006246-3"/>
    </source>
</evidence>
<feature type="active site" description="Schiff-base intermediate with substrate; via pyruvic acid" evidence="9 10">
    <location>
        <position position="25"/>
    </location>
</feature>
<dbReference type="GO" id="GO:0004068">
    <property type="term" value="F:aspartate 1-decarboxylase activity"/>
    <property type="evidence" value="ECO:0007669"/>
    <property type="project" value="UniProtKB-UniRule"/>
</dbReference>
<evidence type="ECO:0000256" key="11">
    <source>
        <dbReference type="PIRSR" id="PIRSR006246-2"/>
    </source>
</evidence>
<evidence type="ECO:0000256" key="3">
    <source>
        <dbReference type="ARBA" id="ARBA00022793"/>
    </source>
</evidence>
<dbReference type="InterPro" id="IPR003190">
    <property type="entry name" value="Asp_decarbox"/>
</dbReference>
<dbReference type="GO" id="GO:0015940">
    <property type="term" value="P:pantothenate biosynthetic process"/>
    <property type="evidence" value="ECO:0007669"/>
    <property type="project" value="UniProtKB-UniRule"/>
</dbReference>
<reference evidence="14" key="1">
    <citation type="journal article" date="2020" name="mSystems">
        <title>Genome- and Community-Level Interaction Insights into Carbon Utilization and Element Cycling Functions of Hydrothermarchaeota in Hydrothermal Sediment.</title>
        <authorList>
            <person name="Zhou Z."/>
            <person name="Liu Y."/>
            <person name="Xu W."/>
            <person name="Pan J."/>
            <person name="Luo Z.H."/>
            <person name="Li M."/>
        </authorList>
    </citation>
    <scope>NUCLEOTIDE SEQUENCE [LARGE SCALE GENOMIC DNA]</scope>
    <source>
        <strain evidence="14">SpSt-300</strain>
    </source>
</reference>
<evidence type="ECO:0000256" key="2">
    <source>
        <dbReference type="ARBA" id="ARBA00022655"/>
    </source>
</evidence>
<feature type="active site" description="Proton donor" evidence="9 10">
    <location>
        <position position="58"/>
    </location>
</feature>
<keyword evidence="5 9" id="KW-0865">Zymogen</keyword>
<comment type="caution">
    <text evidence="14">The sequence shown here is derived from an EMBL/GenBank/DDBJ whole genome shotgun (WGS) entry which is preliminary data.</text>
</comment>
<dbReference type="PANTHER" id="PTHR21012:SF0">
    <property type="entry name" value="ASPARTATE 1-DECARBOXYLASE"/>
    <property type="match status" value="1"/>
</dbReference>
<keyword evidence="4 9" id="KW-0068">Autocatalytic cleavage</keyword>
<dbReference type="HAMAP" id="MF_00446">
    <property type="entry name" value="PanD"/>
    <property type="match status" value="1"/>
</dbReference>
<comment type="PTM">
    <text evidence="9 12">Is synthesized initially as an inactive proenzyme, which is activated by self-cleavage at a specific serine bond to produce a beta-subunit with a hydroxyl group at its C-terminus and an alpha-subunit with a pyruvoyl group at its N-terminus.</text>
</comment>
<comment type="similarity">
    <text evidence="9">Belongs to the PanD family.</text>
</comment>
<dbReference type="EC" id="4.1.1.11" evidence="9"/>
<proteinExistence type="inferred from homology"/>
<keyword evidence="2 9" id="KW-0566">Pantothenate biosynthesis</keyword>
<evidence type="ECO:0000313" key="14">
    <source>
        <dbReference type="EMBL" id="HEL65674.1"/>
    </source>
</evidence>
<keyword evidence="8 9" id="KW-0670">Pyruvate</keyword>
<evidence type="ECO:0000256" key="4">
    <source>
        <dbReference type="ARBA" id="ARBA00022813"/>
    </source>
</evidence>
<feature type="binding site" evidence="9 11">
    <location>
        <begin position="73"/>
        <end position="75"/>
    </location>
    <ligand>
        <name>substrate</name>
    </ligand>
</feature>
<keyword evidence="1 9" id="KW-0963">Cytoplasm</keyword>
<comment type="subunit">
    <text evidence="9">Heterooctamer of four alpha and four beta subunits.</text>
</comment>